<dbReference type="PROSITE" id="PS51409">
    <property type="entry name" value="ARGINASE_2"/>
    <property type="match status" value="1"/>
</dbReference>
<reference evidence="5" key="2">
    <citation type="journal article" date="2021" name="PeerJ">
        <title>Extensive microbial diversity within the chicken gut microbiome revealed by metagenomics and culture.</title>
        <authorList>
            <person name="Gilroy R."/>
            <person name="Ravi A."/>
            <person name="Getino M."/>
            <person name="Pursley I."/>
            <person name="Horton D.L."/>
            <person name="Alikhan N.F."/>
            <person name="Baker D."/>
            <person name="Gharbi K."/>
            <person name="Hall N."/>
            <person name="Watson M."/>
            <person name="Adriaenssens E.M."/>
            <person name="Foster-Nyarko E."/>
            <person name="Jarju S."/>
            <person name="Secka A."/>
            <person name="Antonio M."/>
            <person name="Oren A."/>
            <person name="Chaudhuri R.R."/>
            <person name="La Ragione R."/>
            <person name="Hildebrand F."/>
            <person name="Pallen M.J."/>
        </authorList>
    </citation>
    <scope>NUCLEOTIDE SEQUENCE</scope>
    <source>
        <strain evidence="5">CHK136-897</strain>
    </source>
</reference>
<gene>
    <name evidence="5" type="ORF">IAC63_03945</name>
</gene>
<evidence type="ECO:0000256" key="2">
    <source>
        <dbReference type="ARBA" id="ARBA00022801"/>
    </source>
</evidence>
<dbReference type="EMBL" id="DVNO01000035">
    <property type="protein sequence ID" value="HIU65760.1"/>
    <property type="molecule type" value="Genomic_DNA"/>
</dbReference>
<dbReference type="AlphaFoldDB" id="A0A9D1MSY4"/>
<dbReference type="InterPro" id="IPR023696">
    <property type="entry name" value="Ureohydrolase_dom_sf"/>
</dbReference>
<dbReference type="GO" id="GO:0004053">
    <property type="term" value="F:arginase activity"/>
    <property type="evidence" value="ECO:0007669"/>
    <property type="project" value="TreeGrafter"/>
</dbReference>
<accession>A0A9D1MSY4</accession>
<proteinExistence type="inferred from homology"/>
<evidence type="ECO:0000256" key="4">
    <source>
        <dbReference type="PROSITE-ProRule" id="PRU00742"/>
    </source>
</evidence>
<dbReference type="SUPFAM" id="SSF52768">
    <property type="entry name" value="Arginase/deacetylase"/>
    <property type="match status" value="1"/>
</dbReference>
<protein>
    <submittedName>
        <fullName evidence="5">Arginase family protein</fullName>
    </submittedName>
</protein>
<keyword evidence="3" id="KW-0464">Manganese</keyword>
<dbReference type="Pfam" id="PF00491">
    <property type="entry name" value="Arginase"/>
    <property type="match status" value="1"/>
</dbReference>
<evidence type="ECO:0000256" key="1">
    <source>
        <dbReference type="ARBA" id="ARBA00022723"/>
    </source>
</evidence>
<comment type="similarity">
    <text evidence="4">Belongs to the arginase family.</text>
</comment>
<evidence type="ECO:0000313" key="6">
    <source>
        <dbReference type="Proteomes" id="UP000824142"/>
    </source>
</evidence>
<comment type="caution">
    <text evidence="5">The sequence shown here is derived from an EMBL/GenBank/DDBJ whole genome shotgun (WGS) entry which is preliminary data.</text>
</comment>
<dbReference type="PANTHER" id="PTHR43782:SF3">
    <property type="entry name" value="ARGINASE"/>
    <property type="match status" value="1"/>
</dbReference>
<name>A0A9D1MSY4_9PROT</name>
<reference evidence="5" key="1">
    <citation type="submission" date="2020-10" db="EMBL/GenBank/DDBJ databases">
        <authorList>
            <person name="Gilroy R."/>
        </authorList>
    </citation>
    <scope>NUCLEOTIDE SEQUENCE</scope>
    <source>
        <strain evidence="5">CHK136-897</strain>
    </source>
</reference>
<dbReference type="GO" id="GO:0030145">
    <property type="term" value="F:manganese ion binding"/>
    <property type="evidence" value="ECO:0007669"/>
    <property type="project" value="TreeGrafter"/>
</dbReference>
<dbReference type="InterPro" id="IPR006035">
    <property type="entry name" value="Ureohydrolase"/>
</dbReference>
<evidence type="ECO:0000256" key="3">
    <source>
        <dbReference type="ARBA" id="ARBA00023211"/>
    </source>
</evidence>
<dbReference type="Proteomes" id="UP000824142">
    <property type="component" value="Unassembled WGS sequence"/>
</dbReference>
<dbReference type="PANTHER" id="PTHR43782">
    <property type="entry name" value="ARGINASE"/>
    <property type="match status" value="1"/>
</dbReference>
<dbReference type="PRINTS" id="PR00116">
    <property type="entry name" value="ARGINASE"/>
</dbReference>
<organism evidence="5 6">
    <name type="scientific">Candidatus Enterousia avicola</name>
    <dbReference type="NCBI Taxonomy" id="2840787"/>
    <lineage>
        <taxon>Bacteria</taxon>
        <taxon>Pseudomonadati</taxon>
        <taxon>Pseudomonadota</taxon>
        <taxon>Alphaproteobacteria</taxon>
        <taxon>Candidatus Enterousia</taxon>
    </lineage>
</organism>
<dbReference type="GO" id="GO:0005829">
    <property type="term" value="C:cytosol"/>
    <property type="evidence" value="ECO:0007669"/>
    <property type="project" value="TreeGrafter"/>
</dbReference>
<keyword evidence="2" id="KW-0378">Hydrolase</keyword>
<sequence length="279" mass="31075">MKSFIGVQYGRGATATLVTQGPALAPKKVKEMYPDANWHMVTVPELDEELWGKDRFGENFEVQKAIVKETPTNSHILIGGDHSVNFGHFSALANQLPNEDLCLIYIDAHLDIHTPESSKAEASGAPHGTNVRALLGNGDSRWLTLQQKKSTLKPGNLFYIGSRSYEPSEISFVKGNNVYMREAKELPDESAWQKVVTEIKNKIGDKKYIISFDFDAIDPEIFKDVLVPEKDGISLDAAEYFIKAFSPNAHGIEFVEYSPTGDKKSSDIVKRLIDICLKN</sequence>
<evidence type="ECO:0000313" key="5">
    <source>
        <dbReference type="EMBL" id="HIU65760.1"/>
    </source>
</evidence>
<dbReference type="Gene3D" id="3.40.800.10">
    <property type="entry name" value="Ureohydrolase domain"/>
    <property type="match status" value="1"/>
</dbReference>
<keyword evidence="1" id="KW-0479">Metal-binding</keyword>